<organism evidence="3 4">
    <name type="scientific">Podospora didyma</name>
    <dbReference type="NCBI Taxonomy" id="330526"/>
    <lineage>
        <taxon>Eukaryota</taxon>
        <taxon>Fungi</taxon>
        <taxon>Dikarya</taxon>
        <taxon>Ascomycota</taxon>
        <taxon>Pezizomycotina</taxon>
        <taxon>Sordariomycetes</taxon>
        <taxon>Sordariomycetidae</taxon>
        <taxon>Sordariales</taxon>
        <taxon>Podosporaceae</taxon>
        <taxon>Podospora</taxon>
    </lineage>
</organism>
<feature type="region of interest" description="Disordered" evidence="1">
    <location>
        <begin position="130"/>
        <end position="207"/>
    </location>
</feature>
<name>A0AAE0NBD1_9PEZI</name>
<evidence type="ECO:0000256" key="1">
    <source>
        <dbReference type="SAM" id="MobiDB-lite"/>
    </source>
</evidence>
<protein>
    <submittedName>
        <fullName evidence="3">Uncharacterized protein</fullName>
    </submittedName>
</protein>
<accession>A0AAE0NBD1</accession>
<reference evidence="3" key="1">
    <citation type="journal article" date="2023" name="Mol. Phylogenet. Evol.">
        <title>Genome-scale phylogeny and comparative genomics of the fungal order Sordariales.</title>
        <authorList>
            <person name="Hensen N."/>
            <person name="Bonometti L."/>
            <person name="Westerberg I."/>
            <person name="Brannstrom I.O."/>
            <person name="Guillou S."/>
            <person name="Cros-Aarteil S."/>
            <person name="Calhoun S."/>
            <person name="Haridas S."/>
            <person name="Kuo A."/>
            <person name="Mondo S."/>
            <person name="Pangilinan J."/>
            <person name="Riley R."/>
            <person name="LaButti K."/>
            <person name="Andreopoulos B."/>
            <person name="Lipzen A."/>
            <person name="Chen C."/>
            <person name="Yan M."/>
            <person name="Daum C."/>
            <person name="Ng V."/>
            <person name="Clum A."/>
            <person name="Steindorff A."/>
            <person name="Ohm R.A."/>
            <person name="Martin F."/>
            <person name="Silar P."/>
            <person name="Natvig D.O."/>
            <person name="Lalanne C."/>
            <person name="Gautier V."/>
            <person name="Ament-Velasquez S.L."/>
            <person name="Kruys A."/>
            <person name="Hutchinson M.I."/>
            <person name="Powell A.J."/>
            <person name="Barry K."/>
            <person name="Miller A.N."/>
            <person name="Grigoriev I.V."/>
            <person name="Debuchy R."/>
            <person name="Gladieux P."/>
            <person name="Hiltunen Thoren M."/>
            <person name="Johannesson H."/>
        </authorList>
    </citation>
    <scope>NUCLEOTIDE SEQUENCE</scope>
    <source>
        <strain evidence="3">CBS 232.78</strain>
    </source>
</reference>
<comment type="caution">
    <text evidence="3">The sequence shown here is derived from an EMBL/GenBank/DDBJ whole genome shotgun (WGS) entry which is preliminary data.</text>
</comment>
<dbReference type="EMBL" id="JAULSW010000006">
    <property type="protein sequence ID" value="KAK3377787.1"/>
    <property type="molecule type" value="Genomic_DNA"/>
</dbReference>
<feature type="compositionally biased region" description="Acidic residues" evidence="1">
    <location>
        <begin position="316"/>
        <end position="327"/>
    </location>
</feature>
<feature type="compositionally biased region" description="Polar residues" evidence="1">
    <location>
        <begin position="289"/>
        <end position="306"/>
    </location>
</feature>
<reference evidence="3" key="2">
    <citation type="submission" date="2023-06" db="EMBL/GenBank/DDBJ databases">
        <authorList>
            <consortium name="Lawrence Berkeley National Laboratory"/>
            <person name="Haridas S."/>
            <person name="Hensen N."/>
            <person name="Bonometti L."/>
            <person name="Westerberg I."/>
            <person name="Brannstrom I.O."/>
            <person name="Guillou S."/>
            <person name="Cros-Aarteil S."/>
            <person name="Calhoun S."/>
            <person name="Kuo A."/>
            <person name="Mondo S."/>
            <person name="Pangilinan J."/>
            <person name="Riley R."/>
            <person name="LaButti K."/>
            <person name="Andreopoulos B."/>
            <person name="Lipzen A."/>
            <person name="Chen C."/>
            <person name="Yanf M."/>
            <person name="Daum C."/>
            <person name="Ng V."/>
            <person name="Clum A."/>
            <person name="Steindorff A."/>
            <person name="Ohm R."/>
            <person name="Martin F."/>
            <person name="Silar P."/>
            <person name="Natvig D."/>
            <person name="Lalanne C."/>
            <person name="Gautier V."/>
            <person name="Ament-velasquez S.L."/>
            <person name="Kruys A."/>
            <person name="Hutchinson M.I."/>
            <person name="Powell A.J."/>
            <person name="Barry K."/>
            <person name="Miller A.N."/>
            <person name="Grigoriev I.V."/>
            <person name="Debuchy R."/>
            <person name="Gladieux P."/>
            <person name="Thoren M.H."/>
            <person name="Johannesson H."/>
        </authorList>
    </citation>
    <scope>NUCLEOTIDE SEQUENCE</scope>
    <source>
        <strain evidence="3">CBS 232.78</strain>
    </source>
</reference>
<dbReference type="Proteomes" id="UP001285441">
    <property type="component" value="Unassembled WGS sequence"/>
</dbReference>
<feature type="region of interest" description="Disordered" evidence="1">
    <location>
        <begin position="248"/>
        <end position="327"/>
    </location>
</feature>
<evidence type="ECO:0000313" key="3">
    <source>
        <dbReference type="EMBL" id="KAK3377787.1"/>
    </source>
</evidence>
<feature type="compositionally biased region" description="Polar residues" evidence="1">
    <location>
        <begin position="269"/>
        <end position="280"/>
    </location>
</feature>
<evidence type="ECO:0000313" key="4">
    <source>
        <dbReference type="Proteomes" id="UP001285441"/>
    </source>
</evidence>
<keyword evidence="2" id="KW-0472">Membrane</keyword>
<feature type="transmembrane region" description="Helical" evidence="2">
    <location>
        <begin position="25"/>
        <end position="48"/>
    </location>
</feature>
<feature type="compositionally biased region" description="Polar residues" evidence="1">
    <location>
        <begin position="166"/>
        <end position="203"/>
    </location>
</feature>
<keyword evidence="2" id="KW-0812">Transmembrane</keyword>
<sequence>MESTWSHLVQRDDAGSGGNTLGTGAIAGIAAGAGALLLSAAGLFILYWRRQKQFDRAETAFYSNQSMSEDMTFPTGMPKVYTMDYKLDQEDNGSSYVYTPESSKMSPSDLLATAMPTHPAYIPRALVRGTTPRMSPTSRQFSTPSPPSPPSAPTSAGNPSSGGPYQSYQSRESVNYSANQSPPYYQSHHQQYISPPQSASSHLRSPASKLSPLILPTSAKSKYSSPRVIPDETTTVITAPAISHRMAISPPIPRSYQPQQVYDEYAGSGTEQQQQPQRSAGLSFRERSNSISAGASLDRSTSQQQRAGKGRKEQYEEVEIGQDSEIW</sequence>
<keyword evidence="4" id="KW-1185">Reference proteome</keyword>
<gene>
    <name evidence="3" type="ORF">B0H63DRAFT_225769</name>
</gene>
<evidence type="ECO:0000256" key="2">
    <source>
        <dbReference type="SAM" id="Phobius"/>
    </source>
</evidence>
<keyword evidence="2" id="KW-1133">Transmembrane helix</keyword>
<proteinExistence type="predicted"/>
<feature type="compositionally biased region" description="Low complexity" evidence="1">
    <location>
        <begin position="153"/>
        <end position="164"/>
    </location>
</feature>
<dbReference type="AlphaFoldDB" id="A0AAE0NBD1"/>